<evidence type="ECO:0000313" key="3">
    <source>
        <dbReference type="Proteomes" id="UP000037029"/>
    </source>
</evidence>
<gene>
    <name evidence="2" type="ORF">BV87_03775</name>
</gene>
<feature type="domain" description="Methyltransferase FkbM" evidence="1">
    <location>
        <begin position="105"/>
        <end position="251"/>
    </location>
</feature>
<dbReference type="PANTHER" id="PTHR34203">
    <property type="entry name" value="METHYLTRANSFERASE, FKBM FAMILY PROTEIN"/>
    <property type="match status" value="1"/>
</dbReference>
<dbReference type="AlphaFoldDB" id="A0A2D1QYB3"/>
<dbReference type="PANTHER" id="PTHR34203:SF15">
    <property type="entry name" value="SLL1173 PROTEIN"/>
    <property type="match status" value="1"/>
</dbReference>
<evidence type="ECO:0000259" key="1">
    <source>
        <dbReference type="Pfam" id="PF05050"/>
    </source>
</evidence>
<accession>A0A2D1QYB3</accession>
<proteinExistence type="predicted"/>
<evidence type="ECO:0000313" key="2">
    <source>
        <dbReference type="EMBL" id="ATP17594.1"/>
    </source>
</evidence>
<organism evidence="2 3">
    <name type="scientific">Sphingobium yanoikuyae</name>
    <name type="common">Sphingomonas yanoikuyae</name>
    <dbReference type="NCBI Taxonomy" id="13690"/>
    <lineage>
        <taxon>Bacteria</taxon>
        <taxon>Pseudomonadati</taxon>
        <taxon>Pseudomonadota</taxon>
        <taxon>Alphaproteobacteria</taxon>
        <taxon>Sphingomonadales</taxon>
        <taxon>Sphingomonadaceae</taxon>
        <taxon>Sphingobium</taxon>
    </lineage>
</organism>
<dbReference type="InterPro" id="IPR052514">
    <property type="entry name" value="SAM-dependent_MTase"/>
</dbReference>
<protein>
    <recommendedName>
        <fullName evidence="1">Methyltransferase FkbM domain-containing protein</fullName>
    </recommendedName>
</protein>
<sequence>MGWLRFGRSSRRSSILAGKIGAPLFDISDLQRQNRLRNENTIRSLSQCVAVSATQALTRVLGCYKMYVDPSDFGLSPHLMLDGFWEMDTTEVVVQLLRPGMVAADVGANVGYFTMLMAGLTGPSGRVLAFEPNPSMAERIVRSASLNGMSDRIEVYPVALSNRNEAVCYVMPSDEPKNAYILPFENNEVPSGAVVIDAERLDSRLQWADIEFLKIDAEGAEEKIWEGASGLRAMDKLKILILEFQPGRYADPRAYLNRIMDWGFSLSLIDQRHGLVPTTAEAITSGNPDRDVMLVFQR</sequence>
<dbReference type="Pfam" id="PF05050">
    <property type="entry name" value="Methyltransf_21"/>
    <property type="match status" value="1"/>
</dbReference>
<dbReference type="Gene3D" id="3.40.50.150">
    <property type="entry name" value="Vaccinia Virus protein VP39"/>
    <property type="match status" value="1"/>
</dbReference>
<dbReference type="SUPFAM" id="SSF53335">
    <property type="entry name" value="S-adenosyl-L-methionine-dependent methyltransferases"/>
    <property type="match status" value="1"/>
</dbReference>
<dbReference type="EMBL" id="CP020925">
    <property type="protein sequence ID" value="ATP17594.1"/>
    <property type="molecule type" value="Genomic_DNA"/>
</dbReference>
<dbReference type="InterPro" id="IPR006342">
    <property type="entry name" value="FkbM_mtfrase"/>
</dbReference>
<dbReference type="InterPro" id="IPR029063">
    <property type="entry name" value="SAM-dependent_MTases_sf"/>
</dbReference>
<name>A0A2D1QYB3_SPHYA</name>
<dbReference type="Proteomes" id="UP000037029">
    <property type="component" value="Chromosome"/>
</dbReference>
<reference evidence="2 3" key="1">
    <citation type="submission" date="2017-04" db="EMBL/GenBank/DDBJ databases">
        <title>Characterization, genome and methylation analysis of a phthalic acid esters degrading strain Sphingobium yanoikuyae SHJ.</title>
        <authorList>
            <person name="Feng L."/>
        </authorList>
    </citation>
    <scope>NUCLEOTIDE SEQUENCE [LARGE SCALE GENOMIC DNA]</scope>
    <source>
        <strain evidence="2 3">SHJ</strain>
    </source>
</reference>
<dbReference type="NCBIfam" id="TIGR01444">
    <property type="entry name" value="fkbM_fam"/>
    <property type="match status" value="1"/>
</dbReference>